<gene>
    <name evidence="2" type="ORF">EMQ25_05005</name>
</gene>
<name>A0A433XEM8_9HYPH</name>
<evidence type="ECO:0000313" key="2">
    <source>
        <dbReference type="EMBL" id="RUT32516.1"/>
    </source>
</evidence>
<evidence type="ECO:0000313" key="3">
    <source>
        <dbReference type="Proteomes" id="UP000281547"/>
    </source>
</evidence>
<proteinExistence type="predicted"/>
<keyword evidence="3" id="KW-1185">Reference proteome</keyword>
<evidence type="ECO:0008006" key="4">
    <source>
        <dbReference type="Google" id="ProtNLM"/>
    </source>
</evidence>
<feature type="chain" id="PRO_5019002297" description="Porin" evidence="1">
    <location>
        <begin position="23"/>
        <end position="511"/>
    </location>
</feature>
<reference evidence="2 3" key="1">
    <citation type="journal article" date="2016" name="Int. J. Syst. Evol. Microbiol.">
        <title>Arsenicitalea aurantiaca gen. nov., sp. nov., a new member of the family Hyphomicrobiaceae, isolated from high-arsenic sediment.</title>
        <authorList>
            <person name="Mu Y."/>
            <person name="Zhou L."/>
            <person name="Zeng X.C."/>
            <person name="Liu L."/>
            <person name="Pan Y."/>
            <person name="Chen X."/>
            <person name="Wang J."/>
            <person name="Li S."/>
            <person name="Li W.J."/>
            <person name="Wang Y."/>
        </authorList>
    </citation>
    <scope>NUCLEOTIDE SEQUENCE [LARGE SCALE GENOMIC DNA]</scope>
    <source>
        <strain evidence="2 3">42-50</strain>
    </source>
</reference>
<dbReference type="EMBL" id="RZNJ01000002">
    <property type="protein sequence ID" value="RUT32516.1"/>
    <property type="molecule type" value="Genomic_DNA"/>
</dbReference>
<sequence length="511" mass="52675">MKIRSLLLGSVAAAGLSTGAYAADLGVLTSLDVCDALGLSGLTISSDTNCLQITGGVNYQFEWGDWRGETPVHFGPNGNVNIITPDYATFYGEDANLDWDSEIEAWLRVVATADSDFGPARAVIGLRQFEHVRARNGGFTGTGVVGTGAGYVGPGFGPSSDDPIFVRGGDDMPLQFDEAYVSVGDSTVLMAGLKRHGINGSIANIGDDAGFGWVQPFVSSQWTGGGVGVEGGKDDPRFGGASIQVVSDLGNGLSVGAALENIDGGTSGVSPTFPGNPALAGTAVGVVSYAGDGITAHVTGAAFGILDGDVNGWLVHAGATASFDMFRIRGAVAFEDFTSDVFGVALDRSRVNALASVEATLDIFTLALTGEYYDEEGADSTTDDPIYGLAVNGGFNVTDGIALNLAGRWVHNENQVGAEDTYHVAAQLVASVTETIKLTGEVGGYFNDGGFAAADVTGDGFITTSTTDDAIYYGALEAAWTPGGNFSTSIKGEVFSTEAYRATFKASKSFE</sequence>
<evidence type="ECO:0000256" key="1">
    <source>
        <dbReference type="SAM" id="SignalP"/>
    </source>
</evidence>
<organism evidence="2 3">
    <name type="scientific">Arsenicitalea aurantiaca</name>
    <dbReference type="NCBI Taxonomy" id="1783274"/>
    <lineage>
        <taxon>Bacteria</taxon>
        <taxon>Pseudomonadati</taxon>
        <taxon>Pseudomonadota</taxon>
        <taxon>Alphaproteobacteria</taxon>
        <taxon>Hyphomicrobiales</taxon>
        <taxon>Devosiaceae</taxon>
        <taxon>Arsenicitalea</taxon>
    </lineage>
</organism>
<dbReference type="Proteomes" id="UP000281547">
    <property type="component" value="Unassembled WGS sequence"/>
</dbReference>
<dbReference type="OrthoDB" id="7801681at2"/>
<comment type="caution">
    <text evidence="2">The sequence shown here is derived from an EMBL/GenBank/DDBJ whole genome shotgun (WGS) entry which is preliminary data.</text>
</comment>
<dbReference type="RefSeq" id="WP_127187473.1">
    <property type="nucleotide sequence ID" value="NZ_RZNJ01000002.1"/>
</dbReference>
<feature type="signal peptide" evidence="1">
    <location>
        <begin position="1"/>
        <end position="22"/>
    </location>
</feature>
<protein>
    <recommendedName>
        <fullName evidence="4">Porin</fullName>
    </recommendedName>
</protein>
<dbReference type="AlphaFoldDB" id="A0A433XEM8"/>
<keyword evidence="1" id="KW-0732">Signal</keyword>
<accession>A0A433XEM8</accession>